<dbReference type="RefSeq" id="XP_014469585.1">
    <property type="nucleotide sequence ID" value="XM_014614099.1"/>
</dbReference>
<accession>A0A6P3WTW9</accession>
<evidence type="ECO:0000313" key="2">
    <source>
        <dbReference type="RefSeq" id="XP_014469583.1"/>
    </source>
</evidence>
<dbReference type="OrthoDB" id="7695519at2759"/>
<keyword evidence="1" id="KW-1185">Reference proteome</keyword>
<dbReference type="KEGG" id="dqu:106741784"/>
<dbReference type="RefSeq" id="XP_014469583.1">
    <property type="nucleotide sequence ID" value="XM_014614097.1"/>
</dbReference>
<organism evidence="1 2">
    <name type="scientific">Dinoponera quadriceps</name>
    <name type="common">South American ant</name>
    <dbReference type="NCBI Taxonomy" id="609295"/>
    <lineage>
        <taxon>Eukaryota</taxon>
        <taxon>Metazoa</taxon>
        <taxon>Ecdysozoa</taxon>
        <taxon>Arthropoda</taxon>
        <taxon>Hexapoda</taxon>
        <taxon>Insecta</taxon>
        <taxon>Pterygota</taxon>
        <taxon>Neoptera</taxon>
        <taxon>Endopterygota</taxon>
        <taxon>Hymenoptera</taxon>
        <taxon>Apocrita</taxon>
        <taxon>Aculeata</taxon>
        <taxon>Formicoidea</taxon>
        <taxon>Formicidae</taxon>
        <taxon>Ponerinae</taxon>
        <taxon>Ponerini</taxon>
        <taxon>Dinoponera</taxon>
    </lineage>
</organism>
<evidence type="ECO:0000313" key="1">
    <source>
        <dbReference type="Proteomes" id="UP000515204"/>
    </source>
</evidence>
<evidence type="ECO:0000313" key="4">
    <source>
        <dbReference type="RefSeq" id="XP_014469585.1"/>
    </source>
</evidence>
<sequence length="267" mass="30448">MRNRMVMRMKLLKKNAWGTFKSEWEPVFADAKKNNSGIGGKNKLTAKLIDKLSIYYCLAICKNCNSKDDMKKAIWATFYHYSSTDSKPQHHFCPEGPESWCKWQQAKATNKLKNFRHDYAALPKEVLDVIKPIYEDLSNDKLLERCVGGYTQNSNESFNQLIWKIAPKTMNSGAEIVNIAVFLATCMFNNGVTSLLEIMNVLGISVGSGAHLYAAEEDETRIVKAELQAQEQTKEGRIWRRQQNLEEMNIPLTEEDLHYGPGIDDSI</sequence>
<dbReference type="AlphaFoldDB" id="A0A6P3WTW9"/>
<name>A0A6P3WTW9_DINQU</name>
<evidence type="ECO:0000313" key="3">
    <source>
        <dbReference type="RefSeq" id="XP_014469584.1"/>
    </source>
</evidence>
<dbReference type="RefSeq" id="XP_014469584.1">
    <property type="nucleotide sequence ID" value="XM_014614098.1"/>
</dbReference>
<reference evidence="2 3" key="1">
    <citation type="submission" date="2025-04" db="UniProtKB">
        <authorList>
            <consortium name="RefSeq"/>
        </authorList>
    </citation>
    <scope>IDENTIFICATION</scope>
</reference>
<dbReference type="Proteomes" id="UP000515204">
    <property type="component" value="Unplaced"/>
</dbReference>
<protein>
    <submittedName>
        <fullName evidence="2 3">Uncharacterized protein LOC106741784 isoform X1</fullName>
    </submittedName>
</protein>
<gene>
    <name evidence="2 3 4" type="primary">LOC106741784</name>
</gene>
<proteinExistence type="predicted"/>
<dbReference type="GeneID" id="106741784"/>